<dbReference type="AlphaFoldDB" id="A0A246JHZ9"/>
<name>A0A246JHZ9_9BURK</name>
<dbReference type="Gene3D" id="1.10.10.10">
    <property type="entry name" value="Winged helix-like DNA-binding domain superfamily/Winged helix DNA-binding domain"/>
    <property type="match status" value="1"/>
</dbReference>
<keyword evidence="2" id="KW-0805">Transcription regulation</keyword>
<feature type="domain" description="HTH lysR-type" evidence="6">
    <location>
        <begin position="15"/>
        <end position="64"/>
    </location>
</feature>
<dbReference type="RefSeq" id="WP_088384362.1">
    <property type="nucleotide sequence ID" value="NZ_NIOF01000002.1"/>
</dbReference>
<dbReference type="InterPro" id="IPR036390">
    <property type="entry name" value="WH_DNA-bd_sf"/>
</dbReference>
<dbReference type="GO" id="GO:0006351">
    <property type="term" value="P:DNA-templated transcription"/>
    <property type="evidence" value="ECO:0007669"/>
    <property type="project" value="TreeGrafter"/>
</dbReference>
<evidence type="ECO:0000256" key="5">
    <source>
        <dbReference type="SAM" id="MobiDB-lite"/>
    </source>
</evidence>
<feature type="region of interest" description="Disordered" evidence="5">
    <location>
        <begin position="306"/>
        <end position="336"/>
    </location>
</feature>
<dbReference type="FunFam" id="3.40.190.290:FF:000001">
    <property type="entry name" value="Transcriptional regulator, LysR family"/>
    <property type="match status" value="1"/>
</dbReference>
<dbReference type="InterPro" id="IPR005119">
    <property type="entry name" value="LysR_subst-bd"/>
</dbReference>
<dbReference type="EMBL" id="NIOF01000002">
    <property type="protein sequence ID" value="OWQ92286.1"/>
    <property type="molecule type" value="Genomic_DNA"/>
</dbReference>
<feature type="compositionally biased region" description="Low complexity" evidence="5">
    <location>
        <begin position="317"/>
        <end position="336"/>
    </location>
</feature>
<organism evidence="7 8">
    <name type="scientific">Roseateles aquatilis</name>
    <dbReference type="NCBI Taxonomy" id="431061"/>
    <lineage>
        <taxon>Bacteria</taxon>
        <taxon>Pseudomonadati</taxon>
        <taxon>Pseudomonadota</taxon>
        <taxon>Betaproteobacteria</taxon>
        <taxon>Burkholderiales</taxon>
        <taxon>Sphaerotilaceae</taxon>
        <taxon>Roseateles</taxon>
    </lineage>
</organism>
<sequence>MTSAPVISPADLGFFSTLCSAGSLSAAARELGVTTAAVSKHLSQMEARLGTALLARTTRRMSLTHEGELYLEHARRILGAIDDLQELLGASRVTAGGLLRVNATLGFGRTHVAPLISTFVREHPKVAVQLQLSVNPPPLTDDAFDVCIRFGPPPDARVIARRIAANRRVLCASPAYLAAHGTPKTPADLTRHACIGIRQGEEAYGLWRLSSRRGRKTQEVAVKTRGKLTTNDGEIAVNWALDGHGILMRAEWDIARYLASGRLVQVLPEYDTPDADIYAVYPQRYQGTARVRAFVDFLARDFERRASAPAVKPPGPGASRRPAGPASAGRGKATSR</sequence>
<dbReference type="InterPro" id="IPR000847">
    <property type="entry name" value="LysR_HTH_N"/>
</dbReference>
<evidence type="ECO:0000313" key="8">
    <source>
        <dbReference type="Proteomes" id="UP000197468"/>
    </source>
</evidence>
<gene>
    <name evidence="7" type="ORF">CDN99_08105</name>
</gene>
<dbReference type="PROSITE" id="PS50931">
    <property type="entry name" value="HTH_LYSR"/>
    <property type="match status" value="1"/>
</dbReference>
<protein>
    <submittedName>
        <fullName evidence="7">LysR family transcriptional regulator</fullName>
    </submittedName>
</protein>
<dbReference type="PANTHER" id="PTHR30537">
    <property type="entry name" value="HTH-TYPE TRANSCRIPTIONAL REGULATOR"/>
    <property type="match status" value="1"/>
</dbReference>
<dbReference type="SUPFAM" id="SSF53850">
    <property type="entry name" value="Periplasmic binding protein-like II"/>
    <property type="match status" value="1"/>
</dbReference>
<evidence type="ECO:0000259" key="6">
    <source>
        <dbReference type="PROSITE" id="PS50931"/>
    </source>
</evidence>
<comment type="similarity">
    <text evidence="1">Belongs to the LysR transcriptional regulatory family.</text>
</comment>
<dbReference type="FunFam" id="1.10.10.10:FF:000001">
    <property type="entry name" value="LysR family transcriptional regulator"/>
    <property type="match status" value="1"/>
</dbReference>
<comment type="caution">
    <text evidence="7">The sequence shown here is derived from an EMBL/GenBank/DDBJ whole genome shotgun (WGS) entry which is preliminary data.</text>
</comment>
<evidence type="ECO:0000256" key="1">
    <source>
        <dbReference type="ARBA" id="ARBA00009437"/>
    </source>
</evidence>
<keyword evidence="3" id="KW-0238">DNA-binding</keyword>
<dbReference type="Gene3D" id="3.40.190.290">
    <property type="match status" value="1"/>
</dbReference>
<dbReference type="SUPFAM" id="SSF46785">
    <property type="entry name" value="Winged helix' DNA-binding domain"/>
    <property type="match status" value="1"/>
</dbReference>
<evidence type="ECO:0000256" key="2">
    <source>
        <dbReference type="ARBA" id="ARBA00023015"/>
    </source>
</evidence>
<keyword evidence="4" id="KW-0804">Transcription</keyword>
<proteinExistence type="inferred from homology"/>
<evidence type="ECO:0000256" key="3">
    <source>
        <dbReference type="ARBA" id="ARBA00023125"/>
    </source>
</evidence>
<dbReference type="CDD" id="cd08479">
    <property type="entry name" value="PBP2_CrgA_like_9"/>
    <property type="match status" value="1"/>
</dbReference>
<accession>A0A246JHZ9</accession>
<keyword evidence="8" id="KW-1185">Reference proteome</keyword>
<dbReference type="Proteomes" id="UP000197468">
    <property type="component" value="Unassembled WGS sequence"/>
</dbReference>
<dbReference type="PANTHER" id="PTHR30537:SF5">
    <property type="entry name" value="HTH-TYPE TRANSCRIPTIONAL ACTIVATOR TTDR-RELATED"/>
    <property type="match status" value="1"/>
</dbReference>
<reference evidence="7 8" key="1">
    <citation type="journal article" date="2008" name="Int. J. Syst. Evol. Microbiol.">
        <title>Description of Roseateles aquatilis sp. nov. and Roseateles terrae sp. nov., in the class Betaproteobacteria, and emended description of the genus Roseateles.</title>
        <authorList>
            <person name="Gomila M."/>
            <person name="Bowien B."/>
            <person name="Falsen E."/>
            <person name="Moore E.R."/>
            <person name="Lalucat J."/>
        </authorList>
    </citation>
    <scope>NUCLEOTIDE SEQUENCE [LARGE SCALE GENOMIC DNA]</scope>
    <source>
        <strain evidence="7 8">CCUG 48205</strain>
    </source>
</reference>
<dbReference type="InterPro" id="IPR058163">
    <property type="entry name" value="LysR-type_TF_proteobact-type"/>
</dbReference>
<dbReference type="GO" id="GO:0043565">
    <property type="term" value="F:sequence-specific DNA binding"/>
    <property type="evidence" value="ECO:0007669"/>
    <property type="project" value="TreeGrafter"/>
</dbReference>
<dbReference type="InterPro" id="IPR036388">
    <property type="entry name" value="WH-like_DNA-bd_sf"/>
</dbReference>
<dbReference type="GO" id="GO:0003700">
    <property type="term" value="F:DNA-binding transcription factor activity"/>
    <property type="evidence" value="ECO:0007669"/>
    <property type="project" value="InterPro"/>
</dbReference>
<evidence type="ECO:0000313" key="7">
    <source>
        <dbReference type="EMBL" id="OWQ92286.1"/>
    </source>
</evidence>
<dbReference type="Pfam" id="PF00126">
    <property type="entry name" value="HTH_1"/>
    <property type="match status" value="1"/>
</dbReference>
<dbReference type="Pfam" id="PF03466">
    <property type="entry name" value="LysR_substrate"/>
    <property type="match status" value="1"/>
</dbReference>
<dbReference type="OrthoDB" id="9786526at2"/>
<evidence type="ECO:0000256" key="4">
    <source>
        <dbReference type="ARBA" id="ARBA00023163"/>
    </source>
</evidence>